<feature type="region of interest" description="Disordered" evidence="1">
    <location>
        <begin position="41"/>
        <end position="76"/>
    </location>
</feature>
<evidence type="ECO:0008006" key="4">
    <source>
        <dbReference type="Google" id="ProtNLM"/>
    </source>
</evidence>
<dbReference type="GO" id="GO:0003989">
    <property type="term" value="F:acetyl-CoA carboxylase activity"/>
    <property type="evidence" value="ECO:0007669"/>
    <property type="project" value="InterPro"/>
</dbReference>
<evidence type="ECO:0000256" key="1">
    <source>
        <dbReference type="SAM" id="MobiDB-lite"/>
    </source>
</evidence>
<comment type="caution">
    <text evidence="2">The sequence shown here is derived from an EMBL/GenBank/DDBJ whole genome shotgun (WGS) entry which is preliminary data.</text>
</comment>
<keyword evidence="3" id="KW-1185">Reference proteome</keyword>
<name>W9GB77_9MICO</name>
<dbReference type="OrthoDB" id="4870470at2"/>
<gene>
    <name evidence="2" type="ORF">N865_11270</name>
</gene>
<dbReference type="GO" id="GO:0004658">
    <property type="term" value="F:propionyl-CoA carboxylase activity"/>
    <property type="evidence" value="ECO:0007669"/>
    <property type="project" value="InterPro"/>
</dbReference>
<protein>
    <recommendedName>
        <fullName evidence="4">Acetyl-CoA carboxylase</fullName>
    </recommendedName>
</protein>
<dbReference type="Pfam" id="PF13822">
    <property type="entry name" value="ACC_epsilon"/>
    <property type="match status" value="1"/>
</dbReference>
<proteinExistence type="predicted"/>
<reference evidence="2 3" key="1">
    <citation type="submission" date="2013-08" db="EMBL/GenBank/DDBJ databases">
        <title>Intrasporangium oryzae NRRL B-24470.</title>
        <authorList>
            <person name="Liu H."/>
            <person name="Wang G."/>
        </authorList>
    </citation>
    <scope>NUCLEOTIDE SEQUENCE [LARGE SCALE GENOMIC DNA]</scope>
    <source>
        <strain evidence="2 3">NRRL B-24470</strain>
    </source>
</reference>
<evidence type="ECO:0000313" key="2">
    <source>
        <dbReference type="EMBL" id="EWT01104.1"/>
    </source>
</evidence>
<dbReference type="EMBL" id="AWSA01000027">
    <property type="protein sequence ID" value="EWT01104.1"/>
    <property type="molecule type" value="Genomic_DNA"/>
</dbReference>
<sequence>MSADQSTAADPAPPAIRVVTGSPTAEEVAALVAVLSAVGGAPEEHDTHPSAWSDPSWRLLGPSRTTGGWRASGLPR</sequence>
<accession>W9GB77</accession>
<dbReference type="InterPro" id="IPR032716">
    <property type="entry name" value="ACC_epsilon"/>
</dbReference>
<dbReference type="Proteomes" id="UP000019489">
    <property type="component" value="Unassembled WGS sequence"/>
</dbReference>
<dbReference type="STRING" id="1386089.N865_11270"/>
<dbReference type="RefSeq" id="WP_034806673.1">
    <property type="nucleotide sequence ID" value="NZ_AWSA01000027.1"/>
</dbReference>
<dbReference type="AlphaFoldDB" id="W9GB77"/>
<organism evidence="2 3">
    <name type="scientific">Intrasporangium oryzae NRRL B-24470</name>
    <dbReference type="NCBI Taxonomy" id="1386089"/>
    <lineage>
        <taxon>Bacteria</taxon>
        <taxon>Bacillati</taxon>
        <taxon>Actinomycetota</taxon>
        <taxon>Actinomycetes</taxon>
        <taxon>Micrococcales</taxon>
        <taxon>Intrasporangiaceae</taxon>
        <taxon>Intrasporangium</taxon>
    </lineage>
</organism>
<evidence type="ECO:0000313" key="3">
    <source>
        <dbReference type="Proteomes" id="UP000019489"/>
    </source>
</evidence>